<dbReference type="AlphaFoldDB" id="A0A0J9C6H6"/>
<reference evidence="2 3" key="1">
    <citation type="submission" date="2011-04" db="EMBL/GenBank/DDBJ databases">
        <title>The Genome Sequence of Clostridium citroniae WAL-19142.</title>
        <authorList>
            <consortium name="The Broad Institute Genome Sequencing Platform"/>
            <person name="Earl A."/>
            <person name="Ward D."/>
            <person name="Feldgarden M."/>
            <person name="Gevers D."/>
            <person name="Warren Y.A."/>
            <person name="Tyrrell K.L."/>
            <person name="Citron D.M."/>
            <person name="Goldstein E.J."/>
            <person name="Daigneault M."/>
            <person name="Allen-Vercoe E."/>
            <person name="Young S.K."/>
            <person name="Zeng Q."/>
            <person name="Gargeya S."/>
            <person name="Fitzgerald M."/>
            <person name="Haas B."/>
            <person name="Abouelleil A."/>
            <person name="Alvarado L."/>
            <person name="Arachchi H.M."/>
            <person name="Berlin A."/>
            <person name="Brown A."/>
            <person name="Chapman S.B."/>
            <person name="Chen Z."/>
            <person name="Dunbar C."/>
            <person name="Freedman E."/>
            <person name="Gearin G."/>
            <person name="Gellesch M."/>
            <person name="Goldberg J."/>
            <person name="Griggs A."/>
            <person name="Gujja S."/>
            <person name="Heilman E.R."/>
            <person name="Heiman D."/>
            <person name="Howarth C."/>
            <person name="Larson L."/>
            <person name="Lui A."/>
            <person name="MacDonald P.J."/>
            <person name="Mehta T."/>
            <person name="Montmayeur A."/>
            <person name="Murphy C."/>
            <person name="Neiman D."/>
            <person name="Pearson M."/>
            <person name="Priest M."/>
            <person name="Roberts A."/>
            <person name="Saif S."/>
            <person name="Shea T."/>
            <person name="Shenoy N."/>
            <person name="Sisk P."/>
            <person name="Stolte C."/>
            <person name="Sykes S."/>
            <person name="White J."/>
            <person name="Yandava C."/>
            <person name="Wortman J."/>
            <person name="Nusbaum C."/>
            <person name="Birren B."/>
        </authorList>
    </citation>
    <scope>NUCLEOTIDE SEQUENCE [LARGE SCALE GENOMIC DNA]</scope>
    <source>
        <strain evidence="2 3">WAL-19142</strain>
    </source>
</reference>
<proteinExistence type="predicted"/>
<evidence type="ECO:0000313" key="2">
    <source>
        <dbReference type="EMBL" id="KMW20034.1"/>
    </source>
</evidence>
<dbReference type="PATRIC" id="fig|742734.4.peg.2197"/>
<sequence>MELGLTIPLQTYLKIKQLEDRTQKDLFFCWELHRIQLQSRDTLVAVNSSNRLAVVMSGMDGAAWRDFPLVFTQGLRQVLGAEGYRSCQIEAYLSQAGPLKLTRTHGRRSVAGLNRMDDCLWSVPVLVDETRLFQQVHCMEANRQRCRMAGHEGYQEPSYCWEIDMDARQLLHIC</sequence>
<comment type="caution">
    <text evidence="2">The sequence shown here is derived from an EMBL/GenBank/DDBJ whole genome shotgun (WGS) entry which is preliminary data.</text>
</comment>
<dbReference type="InterPro" id="IPR053864">
    <property type="entry name" value="DUF6933"/>
</dbReference>
<gene>
    <name evidence="2" type="ORF">HMPREF9470_02049</name>
</gene>
<dbReference type="EMBL" id="ADLK01000019">
    <property type="protein sequence ID" value="KMW20034.1"/>
    <property type="molecule type" value="Genomic_DNA"/>
</dbReference>
<accession>A0A0J9C6H6</accession>
<protein>
    <recommendedName>
        <fullName evidence="1">DUF6933 domain-containing protein</fullName>
    </recommendedName>
</protein>
<organism evidence="2 3">
    <name type="scientific">[Clostridium] citroniae WAL-19142</name>
    <dbReference type="NCBI Taxonomy" id="742734"/>
    <lineage>
        <taxon>Bacteria</taxon>
        <taxon>Bacillati</taxon>
        <taxon>Bacillota</taxon>
        <taxon>Clostridia</taxon>
        <taxon>Lachnospirales</taxon>
        <taxon>Lachnospiraceae</taxon>
        <taxon>Enterocloster</taxon>
    </lineage>
</organism>
<dbReference type="RefSeq" id="WP_045094170.1">
    <property type="nucleotide sequence ID" value="NZ_KQ235877.1"/>
</dbReference>
<evidence type="ECO:0000313" key="3">
    <source>
        <dbReference type="Proteomes" id="UP000037392"/>
    </source>
</evidence>
<name>A0A0J9C6H6_9FIRM</name>
<evidence type="ECO:0000259" key="1">
    <source>
        <dbReference type="Pfam" id="PF22016"/>
    </source>
</evidence>
<feature type="domain" description="DUF6933" evidence="1">
    <location>
        <begin position="3"/>
        <end position="157"/>
    </location>
</feature>
<dbReference type="GeneID" id="93162014"/>
<dbReference type="Proteomes" id="UP000037392">
    <property type="component" value="Unassembled WGS sequence"/>
</dbReference>
<dbReference type="Pfam" id="PF22016">
    <property type="entry name" value="DUF6933"/>
    <property type="match status" value="1"/>
</dbReference>